<sequence length="204" mass="23150">MAQALRKEPNIVVTGTPGVGKSTICEELSRKTGLKHLSVTELAKKHNISTSSEDPEDPSTRIVDEDRLLDVLENDLEDGGTVIDWHACDLFPPRLVDLVCVIRCDNKILYDRLKARSYAEKKLQENMDCEIMEVLLLEARDAYDSEIVVELKSEKTEDIDSNVDRIEQWITQWKKDHGKEGDDVKAQQQDGGKKDEDDPMFLHG</sequence>
<name>A0ACC3NCW2_9PEZI</name>
<keyword evidence="2" id="KW-1185">Reference proteome</keyword>
<reference evidence="1" key="1">
    <citation type="submission" date="2023-07" db="EMBL/GenBank/DDBJ databases">
        <title>Black Yeasts Isolated from many extreme environments.</title>
        <authorList>
            <person name="Coleine C."/>
            <person name="Stajich J.E."/>
            <person name="Selbmann L."/>
        </authorList>
    </citation>
    <scope>NUCLEOTIDE SEQUENCE</scope>
    <source>
        <strain evidence="1">CCFEE 5714</strain>
    </source>
</reference>
<dbReference type="EC" id="2.7.4.3" evidence="1"/>
<organism evidence="1 2">
    <name type="scientific">Vermiconidia calcicola</name>
    <dbReference type="NCBI Taxonomy" id="1690605"/>
    <lineage>
        <taxon>Eukaryota</taxon>
        <taxon>Fungi</taxon>
        <taxon>Dikarya</taxon>
        <taxon>Ascomycota</taxon>
        <taxon>Pezizomycotina</taxon>
        <taxon>Dothideomycetes</taxon>
        <taxon>Dothideomycetidae</taxon>
        <taxon>Mycosphaerellales</taxon>
        <taxon>Extremaceae</taxon>
        <taxon>Vermiconidia</taxon>
    </lineage>
</organism>
<accession>A0ACC3NCW2</accession>
<keyword evidence="1" id="KW-0808">Transferase</keyword>
<comment type="caution">
    <text evidence="1">The sequence shown here is derived from an EMBL/GenBank/DDBJ whole genome shotgun (WGS) entry which is preliminary data.</text>
</comment>
<evidence type="ECO:0000313" key="2">
    <source>
        <dbReference type="Proteomes" id="UP001281147"/>
    </source>
</evidence>
<dbReference type="Proteomes" id="UP001281147">
    <property type="component" value="Unassembled WGS sequence"/>
</dbReference>
<dbReference type="EMBL" id="JAUTXU010000059">
    <property type="protein sequence ID" value="KAK3713896.1"/>
    <property type="molecule type" value="Genomic_DNA"/>
</dbReference>
<protein>
    <submittedName>
        <fullName evidence="1">Factor activating pos9</fullName>
        <ecNumber evidence="1">2.7.4.3</ecNumber>
    </submittedName>
</protein>
<gene>
    <name evidence="1" type="primary">FAP7_2</name>
    <name evidence="1" type="ORF">LTR37_008146</name>
</gene>
<proteinExistence type="predicted"/>
<evidence type="ECO:0000313" key="1">
    <source>
        <dbReference type="EMBL" id="KAK3713896.1"/>
    </source>
</evidence>